<feature type="compositionally biased region" description="Low complexity" evidence="1">
    <location>
        <begin position="206"/>
        <end position="222"/>
    </location>
</feature>
<sequence length="613" mass="67620">MATISLYVSGQTELSDVNEFFKKNLMNAGENPIAFFDGVFYESHQERVGNIVFQDYLVFTDKAVYLWARGANKDYLDRFNLGTVSVNSRNKDSDFATLNLKIKRDEKEPVYVIFDMVEIREAELITRLHTIIETTIEDALGVNYRKEIPDDIAARIHQQSRSVCPPQPLTIVMNQPPISARQDSNIGYGQDLLEQYKASIGYDTEGQQSTSQDYSSSTGASGRRPSASGPAGNPVADSMGGLENMLPTDPAALKRIASSIKDMVGDAPFKLRDQVMKDLQHVPGDMATVLTALNELVSNIAGNPQAEKFVMSALTTAVRNDGVLGSISKILKLTTNFGGGGRKSQQKQSLRENRQEGADGSSRRRNAASFDEDGDDSSTIRRKKIRIKDDSVVPDPFSTPSFRSRPNEESKPVPRKDSTAQGAFDDDSEPEIRRKKISIKADAADMPILVRDMMVMDKLPENLSHENPVKDVDVREIQRKKIRIVADEDATHSVTADEPVLKNTLFFDDPIHTSDEIEVRRKKISVITESDDEKISISGDILVDALEAVADSDDGDLPKVVLEPDVMSSASPADTESSIREVITSGSSESIQSGESNPDDQSHKRTIKIKSTQ</sequence>
<evidence type="ECO:0000313" key="2">
    <source>
        <dbReference type="EMBL" id="ABL66290.1"/>
    </source>
</evidence>
<accession>A1BIR3</accession>
<reference evidence="2 3" key="1">
    <citation type="submission" date="2006-12" db="EMBL/GenBank/DDBJ databases">
        <title>Complete sequence of Chlorobium phaeobacteroides DSM 266.</title>
        <authorList>
            <consortium name="US DOE Joint Genome Institute"/>
            <person name="Copeland A."/>
            <person name="Lucas S."/>
            <person name="Lapidus A."/>
            <person name="Barry K."/>
            <person name="Detter J.C."/>
            <person name="Glavina del Rio T."/>
            <person name="Hammon N."/>
            <person name="Israni S."/>
            <person name="Pitluck S."/>
            <person name="Goltsman E."/>
            <person name="Schmutz J."/>
            <person name="Larimer F."/>
            <person name="Land M."/>
            <person name="Hauser L."/>
            <person name="Mikhailova N."/>
            <person name="Li T."/>
            <person name="Overmann J."/>
            <person name="Bryant D.A."/>
            <person name="Richardson P."/>
        </authorList>
    </citation>
    <scope>NUCLEOTIDE SEQUENCE [LARGE SCALE GENOMIC DNA]</scope>
    <source>
        <strain evidence="2 3">DSM 266</strain>
    </source>
</reference>
<evidence type="ECO:0000313" key="3">
    <source>
        <dbReference type="Proteomes" id="UP000008701"/>
    </source>
</evidence>
<dbReference type="Proteomes" id="UP000008701">
    <property type="component" value="Chromosome"/>
</dbReference>
<proteinExistence type="predicted"/>
<organism evidence="2 3">
    <name type="scientific">Chlorobium phaeobacteroides (strain DSM 266 / SMG 266 / 2430)</name>
    <dbReference type="NCBI Taxonomy" id="290317"/>
    <lineage>
        <taxon>Bacteria</taxon>
        <taxon>Pseudomonadati</taxon>
        <taxon>Chlorobiota</taxon>
        <taxon>Chlorobiia</taxon>
        <taxon>Chlorobiales</taxon>
        <taxon>Chlorobiaceae</taxon>
        <taxon>Chlorobium/Pelodictyon group</taxon>
        <taxon>Chlorobium</taxon>
    </lineage>
</organism>
<dbReference type="RefSeq" id="WP_011746081.1">
    <property type="nucleotide sequence ID" value="NC_008639.1"/>
</dbReference>
<dbReference type="EMBL" id="CP000492">
    <property type="protein sequence ID" value="ABL66290.1"/>
    <property type="molecule type" value="Genomic_DNA"/>
</dbReference>
<feature type="region of interest" description="Disordered" evidence="1">
    <location>
        <begin position="335"/>
        <end position="433"/>
    </location>
</feature>
<protein>
    <submittedName>
        <fullName evidence="2">Uncharacterized protein</fullName>
    </submittedName>
</protein>
<dbReference type="AlphaFoldDB" id="A1BIR3"/>
<feature type="region of interest" description="Disordered" evidence="1">
    <location>
        <begin position="565"/>
        <end position="613"/>
    </location>
</feature>
<feature type="region of interest" description="Disordered" evidence="1">
    <location>
        <begin position="204"/>
        <end position="244"/>
    </location>
</feature>
<dbReference type="KEGG" id="cph:Cpha266_2298"/>
<feature type="compositionally biased region" description="Basic and acidic residues" evidence="1">
    <location>
        <begin position="405"/>
        <end position="418"/>
    </location>
</feature>
<keyword evidence="3" id="KW-1185">Reference proteome</keyword>
<dbReference type="eggNOG" id="ENOG502ZBQG">
    <property type="taxonomic scope" value="Bacteria"/>
</dbReference>
<dbReference type="STRING" id="290317.Cpha266_2298"/>
<feature type="compositionally biased region" description="Basic residues" evidence="1">
    <location>
        <begin position="604"/>
        <end position="613"/>
    </location>
</feature>
<feature type="compositionally biased region" description="Low complexity" evidence="1">
    <location>
        <begin position="585"/>
        <end position="596"/>
    </location>
</feature>
<gene>
    <name evidence="2" type="ordered locus">Cpha266_2298</name>
</gene>
<name>A1BIR3_CHLPD</name>
<evidence type="ECO:0000256" key="1">
    <source>
        <dbReference type="SAM" id="MobiDB-lite"/>
    </source>
</evidence>
<dbReference type="HOGENOM" id="CLU_025856_0_0_10"/>